<keyword evidence="3 6" id="KW-0813">Transport</keyword>
<evidence type="ECO:0000256" key="4">
    <source>
        <dbReference type="ARBA" id="ARBA00022781"/>
    </source>
</evidence>
<proteinExistence type="inferred from homology"/>
<dbReference type="InterPro" id="IPR005124">
    <property type="entry name" value="V-ATPase_G"/>
</dbReference>
<keyword evidence="5 6" id="KW-0406">Ion transport</keyword>
<evidence type="ECO:0000256" key="7">
    <source>
        <dbReference type="SAM" id="Coils"/>
    </source>
</evidence>
<dbReference type="EMBL" id="GDJX01018848">
    <property type="protein sequence ID" value="JAT49088.1"/>
    <property type="molecule type" value="Transcribed_RNA"/>
</dbReference>
<evidence type="ECO:0000313" key="8">
    <source>
        <dbReference type="EMBL" id="JAT49088.1"/>
    </source>
</evidence>
<dbReference type="Gene3D" id="1.20.5.2950">
    <property type="match status" value="1"/>
</dbReference>
<dbReference type="Pfam" id="PF03179">
    <property type="entry name" value="V-ATPase_G"/>
    <property type="match status" value="1"/>
</dbReference>
<dbReference type="GO" id="GO:0016887">
    <property type="term" value="F:ATP hydrolysis activity"/>
    <property type="evidence" value="ECO:0007669"/>
    <property type="project" value="TreeGrafter"/>
</dbReference>
<dbReference type="NCBIfam" id="TIGR01147">
    <property type="entry name" value="V_ATP_synt_G"/>
    <property type="match status" value="1"/>
</dbReference>
<evidence type="ECO:0000256" key="1">
    <source>
        <dbReference type="ARBA" id="ARBA00003847"/>
    </source>
</evidence>
<dbReference type="FunFam" id="1.20.5.2950:FF:000001">
    <property type="entry name" value="V-type proton ATPase subunit G"/>
    <property type="match status" value="1"/>
</dbReference>
<reference evidence="8" key="1">
    <citation type="submission" date="2015-07" db="EMBL/GenBank/DDBJ databases">
        <title>Transcriptome Assembly of Anthurium amnicola.</title>
        <authorList>
            <person name="Suzuki J."/>
        </authorList>
    </citation>
    <scope>NUCLEOTIDE SEQUENCE</scope>
</reference>
<keyword evidence="4 6" id="KW-0375">Hydrogen ion transport</keyword>
<keyword evidence="7" id="KW-0175">Coiled coil</keyword>
<comment type="function">
    <text evidence="1">Catalytic subunit of the peripheral V1 complex of vacuolar ATPase (V-ATPase). V-ATPase is responsible for acidifying a variety of intracellular compartments in eukaryotic cells.</text>
</comment>
<dbReference type="AlphaFoldDB" id="A0A1D1Y386"/>
<evidence type="ECO:0000256" key="5">
    <source>
        <dbReference type="ARBA" id="ARBA00023065"/>
    </source>
</evidence>
<evidence type="ECO:0000256" key="2">
    <source>
        <dbReference type="ARBA" id="ARBA00010066"/>
    </source>
</evidence>
<comment type="subunit">
    <text evidence="6">V-ATPase is a heteromultimeric enzyme made up of two complexes: the ATP-hydrolytic V1 complex and the proton translocation V0 complex.</text>
</comment>
<dbReference type="GO" id="GO:0000221">
    <property type="term" value="C:vacuolar proton-transporting V-type ATPase, V1 domain"/>
    <property type="evidence" value="ECO:0007669"/>
    <property type="project" value="TreeGrafter"/>
</dbReference>
<feature type="non-terminal residue" evidence="8">
    <location>
        <position position="1"/>
    </location>
</feature>
<evidence type="ECO:0000256" key="3">
    <source>
        <dbReference type="ARBA" id="ARBA00022448"/>
    </source>
</evidence>
<comment type="similarity">
    <text evidence="2 6">Belongs to the V-ATPase G subunit family.</text>
</comment>
<dbReference type="GO" id="GO:0046961">
    <property type="term" value="F:proton-transporting ATPase activity, rotational mechanism"/>
    <property type="evidence" value="ECO:0007669"/>
    <property type="project" value="InterPro"/>
</dbReference>
<sequence>FYYYNLTLFKPIVMAASNSQGIQTLVEAEKEAAKIVQKARQYRIDRLKAARTEAAKEIEDLKTQKNEEFHQFETEHAGSSDQNFAKITTETEVKLQQIQEAFNKHKTVVIERLLSVVTTVEPALHPNVRVGDQA</sequence>
<name>A0A1D1Y386_9ARAE</name>
<feature type="coiled-coil region" evidence="7">
    <location>
        <begin position="25"/>
        <end position="75"/>
    </location>
</feature>
<gene>
    <name evidence="8" type="primary">vma-10_2</name>
    <name evidence="8" type="ORF">g.129083</name>
</gene>
<dbReference type="PANTHER" id="PTHR12713:SF11">
    <property type="entry name" value="V-TYPE PROTON ATPASE SUBUNIT G"/>
    <property type="match status" value="1"/>
</dbReference>
<dbReference type="PANTHER" id="PTHR12713">
    <property type="entry name" value="VACUOLAR ATP SYNTHASE SUBUNIT G"/>
    <property type="match status" value="1"/>
</dbReference>
<comment type="function">
    <text evidence="6">Subunit of the V1 complex of vacuolar(H+)-ATPase (V-ATPase), a multisubunit enzyme composed of a peripheral complex (V1) that hydrolyzes ATP and a membrane integral complex (V0) that translocates protons. V-ATPase is responsible for acidifying and maintaining the pH of intracellular compartments and in some cell types, is targeted to the plasma membrane, where it is responsible for acidifying the extracellular environment.</text>
</comment>
<organism evidence="8">
    <name type="scientific">Anthurium amnicola</name>
    <dbReference type="NCBI Taxonomy" id="1678845"/>
    <lineage>
        <taxon>Eukaryota</taxon>
        <taxon>Viridiplantae</taxon>
        <taxon>Streptophyta</taxon>
        <taxon>Embryophyta</taxon>
        <taxon>Tracheophyta</taxon>
        <taxon>Spermatophyta</taxon>
        <taxon>Magnoliopsida</taxon>
        <taxon>Liliopsida</taxon>
        <taxon>Araceae</taxon>
        <taxon>Pothoideae</taxon>
        <taxon>Potheae</taxon>
        <taxon>Anthurium</taxon>
    </lineage>
</organism>
<accession>A0A1D1Y386</accession>
<evidence type="ECO:0000256" key="6">
    <source>
        <dbReference type="RuleBase" id="RU364019"/>
    </source>
</evidence>
<protein>
    <recommendedName>
        <fullName evidence="6">V-type proton ATPase subunit G</fullName>
    </recommendedName>
</protein>